<sequence length="395" mass="43458">MTKQLRKGNKDLIKELNRSLVINQIRLNGPISRTTLAKNTNLGLSTITNIVDSLISESYVNEVGAGSSNGGRKPILLKFNENIGSVIGIKIEPKQIIMAIADFNAKIMRKISFDLEGNITKKAMLSKIIDKMESLLSTLDKEQKLNGIGIAISGIVNPSKKILDYSPILNWKDIDFQPLEKHFNVPVLIDNDANVFSLAHLWDGVGKVYNHYIGVTFGVGIGAGIVINRTLFRGNYGGAGEFGHMIIERNGKRCYCGQNGCLEMYTSDQYLIQEAADLHLANTDVDSINIDTLYVAAENGNKDIQQLLIKQGKNLGVGLKSVINFLNPEAIILGGEGLRGMPYVKDGILQEVENNFFSGYEKKINVHISDLGDDVWLIGACALVLEEIFTSPIYK</sequence>
<keyword evidence="5" id="KW-1185">Reference proteome</keyword>
<comment type="similarity">
    <text evidence="2">Belongs to the ROK (NagC/XylR) family.</text>
</comment>
<dbReference type="InterPro" id="IPR043129">
    <property type="entry name" value="ATPase_NBD"/>
</dbReference>
<dbReference type="SUPFAM" id="SSF53067">
    <property type="entry name" value="Actin-like ATPase domain"/>
    <property type="match status" value="1"/>
</dbReference>
<evidence type="ECO:0000313" key="5">
    <source>
        <dbReference type="Proteomes" id="UP001596147"/>
    </source>
</evidence>
<comment type="caution">
    <text evidence="4">The sequence shown here is derived from an EMBL/GenBank/DDBJ whole genome shotgun (WGS) entry which is preliminary data.</text>
</comment>
<evidence type="ECO:0000256" key="1">
    <source>
        <dbReference type="ARBA" id="ARBA00002486"/>
    </source>
</evidence>
<evidence type="ECO:0000313" key="4">
    <source>
        <dbReference type="EMBL" id="MFC5464133.1"/>
    </source>
</evidence>
<protein>
    <submittedName>
        <fullName evidence="4">ROK family protein</fullName>
    </submittedName>
</protein>
<comment type="function">
    <text evidence="1">Transcriptional repressor of xylose-utilizing enzymes.</text>
</comment>
<keyword evidence="3" id="KW-0859">Xylose metabolism</keyword>
<dbReference type="InterPro" id="IPR036388">
    <property type="entry name" value="WH-like_DNA-bd_sf"/>
</dbReference>
<reference evidence="5" key="1">
    <citation type="journal article" date="2019" name="Int. J. Syst. Evol. Microbiol.">
        <title>The Global Catalogue of Microorganisms (GCM) 10K type strain sequencing project: providing services to taxonomists for standard genome sequencing and annotation.</title>
        <authorList>
            <consortium name="The Broad Institute Genomics Platform"/>
            <consortium name="The Broad Institute Genome Sequencing Center for Infectious Disease"/>
            <person name="Wu L."/>
            <person name="Ma J."/>
        </authorList>
    </citation>
    <scope>NUCLEOTIDE SEQUENCE [LARGE SCALE GENOMIC DNA]</scope>
    <source>
        <strain evidence="5">CGMCC 1.12237</strain>
    </source>
</reference>
<dbReference type="InterPro" id="IPR000600">
    <property type="entry name" value="ROK"/>
</dbReference>
<dbReference type="RefSeq" id="WP_382348531.1">
    <property type="nucleotide sequence ID" value="NZ_JBHSMC010000003.1"/>
</dbReference>
<dbReference type="SUPFAM" id="SSF46785">
    <property type="entry name" value="Winged helix' DNA-binding domain"/>
    <property type="match status" value="1"/>
</dbReference>
<dbReference type="Proteomes" id="UP001596147">
    <property type="component" value="Unassembled WGS sequence"/>
</dbReference>
<dbReference type="Gene3D" id="1.10.10.10">
    <property type="entry name" value="Winged helix-like DNA-binding domain superfamily/Winged helix DNA-binding domain"/>
    <property type="match status" value="1"/>
</dbReference>
<keyword evidence="3" id="KW-0119">Carbohydrate metabolism</keyword>
<evidence type="ECO:0000256" key="3">
    <source>
        <dbReference type="ARBA" id="ARBA00022629"/>
    </source>
</evidence>
<dbReference type="PANTHER" id="PTHR18964:SF149">
    <property type="entry name" value="BIFUNCTIONAL UDP-N-ACETYLGLUCOSAMINE 2-EPIMERASE_N-ACETYLMANNOSAMINE KINASE"/>
    <property type="match status" value="1"/>
</dbReference>
<dbReference type="InterPro" id="IPR036390">
    <property type="entry name" value="WH_DNA-bd_sf"/>
</dbReference>
<evidence type="ECO:0000256" key="2">
    <source>
        <dbReference type="ARBA" id="ARBA00006479"/>
    </source>
</evidence>
<organism evidence="4 5">
    <name type="scientific">Lederbergia graminis</name>
    <dbReference type="NCBI Taxonomy" id="735518"/>
    <lineage>
        <taxon>Bacteria</taxon>
        <taxon>Bacillati</taxon>
        <taxon>Bacillota</taxon>
        <taxon>Bacilli</taxon>
        <taxon>Bacillales</taxon>
        <taxon>Bacillaceae</taxon>
        <taxon>Lederbergia</taxon>
    </lineage>
</organism>
<name>A0ABW0LEB6_9BACI</name>
<dbReference type="PANTHER" id="PTHR18964">
    <property type="entry name" value="ROK (REPRESSOR, ORF, KINASE) FAMILY"/>
    <property type="match status" value="1"/>
</dbReference>
<proteinExistence type="inferred from homology"/>
<dbReference type="Gene3D" id="3.30.420.40">
    <property type="match status" value="2"/>
</dbReference>
<accession>A0ABW0LEB6</accession>
<dbReference type="EMBL" id="JBHSMC010000003">
    <property type="protein sequence ID" value="MFC5464133.1"/>
    <property type="molecule type" value="Genomic_DNA"/>
</dbReference>
<gene>
    <name evidence="4" type="ORF">ACFPM4_05100</name>
</gene>
<dbReference type="Pfam" id="PF00480">
    <property type="entry name" value="ROK"/>
    <property type="match status" value="1"/>
</dbReference>